<dbReference type="InterPro" id="IPR052954">
    <property type="entry name" value="GPCR-Ligand_Int"/>
</dbReference>
<sequence length="1105" mass="121842">MQGNLSLATSDHVTSQLTTPYWPIVANASMALFTIGTTPIPGLTTGEPTLLGDQEGTVKLSIMPSPGSRRHSREQSGYDVVSEFLEKYYSLFLLLFGTLGNVLCFGVLSRKTFRKSTIGIFLRFLTLADLSALWTGVLYFAAKSTFQTNIRKTNELSCKIHFWLSYACCDLSSWALILVSSARLASILRPMSRFITNRRAYAAILLVCVLALCVNLPIFFMYGNVFIPSRGITKHCVIAQKSYRYFIVYVWTWIVLFKFAVVPGTILLGLNIVLIMHVYRSKRIIQDMQRGSFTKNASSSNNNGGRSNTGQGDGGRGGVACTSCCGCRSKKLPLGNGIHQLGRGLATKVSFSRWRRKAVVLAKEAHYDSNRVGVKEGDTRSTSPMLCKGTEGSVNLDESYKAANGGVNMSSAEHNRTFQLTNKAADLQPAKSCDRFKTKAQNQDGDELCNPSRISGATGRVNESENLPLKTLSLHESYADIKQLRDAVLWNDIHTSVSAQDSILFLNHNIHKIHQGNKFKSCSDIPRTVFVKDESKRRVFARPRFLSGLKQKVNTRDSGSVGFGESQESSCDVFFTDHGLELAPDTISAQNLSRATTHDQIVYDDLKSDFELHRSSQQKDFTRSYPGGDEDRSVEAYDDREISAFISEDDVDESEESSSEEFFSCADDTKFSPLLKNKSGNHFIKHESKHSQLAFMYPHVDNTCSPVQAVDISEKNRPKLASSTQNGSINTHIRYPFEQSSKFQNVNVIVNDLASFTDEEYEAIAHNKRQLLLIHEGPKNGASPKHSPRFPRDAGDGSLTEGEGNHCSGHLIPDVAEAGSNDCLRVVNGNICDINVTRCSSAADIISLNDRTHDQTQDATTTPTAAAAAATATNHRDNTIDTAIAQSGTDKAQTAKSANLCVERKPSANKRDRMTSLADLNLSLSSLGKTSLASGATDISSFTIAAPSAFTSAENLTVAAEPRRRSADHRKSSADQHAVTCPRSGPKTRQKKQGQSSRSMFPKSSARPKNLTRTLLVINSVFLVCNIPIVIYMTGKTYFFPGGYNDRQNLFNTCANFIMYTNNALNFLLYCVTGTRFRHQLREMFMDVGVAVRGSIKRPPRRAHV</sequence>
<dbReference type="InterPro" id="IPR017452">
    <property type="entry name" value="GPCR_Rhodpsn_7TM"/>
</dbReference>
<feature type="compositionally biased region" description="Basic and acidic residues" evidence="5">
    <location>
        <begin position="961"/>
        <end position="974"/>
    </location>
</feature>
<dbReference type="Pfam" id="PF00001">
    <property type="entry name" value="7tm_1"/>
    <property type="match status" value="1"/>
</dbReference>
<feature type="transmembrane region" description="Helical" evidence="6">
    <location>
        <begin position="200"/>
        <end position="222"/>
    </location>
</feature>
<feature type="transmembrane region" description="Helical" evidence="6">
    <location>
        <begin position="160"/>
        <end position="179"/>
    </location>
</feature>
<organism evidence="8 9">
    <name type="scientific">Elysia crispata</name>
    <name type="common">lettuce slug</name>
    <dbReference type="NCBI Taxonomy" id="231223"/>
    <lineage>
        <taxon>Eukaryota</taxon>
        <taxon>Metazoa</taxon>
        <taxon>Spiralia</taxon>
        <taxon>Lophotrochozoa</taxon>
        <taxon>Mollusca</taxon>
        <taxon>Gastropoda</taxon>
        <taxon>Heterobranchia</taxon>
        <taxon>Euthyneura</taxon>
        <taxon>Panpulmonata</taxon>
        <taxon>Sacoglossa</taxon>
        <taxon>Placobranchoidea</taxon>
        <taxon>Plakobranchidae</taxon>
        <taxon>Elysia</taxon>
    </lineage>
</organism>
<feature type="region of interest" description="Disordered" evidence="5">
    <location>
        <begin position="442"/>
        <end position="461"/>
    </location>
</feature>
<feature type="compositionally biased region" description="Low complexity" evidence="5">
    <location>
        <begin position="298"/>
        <end position="310"/>
    </location>
</feature>
<feature type="transmembrane region" description="Helical" evidence="6">
    <location>
        <begin position="1055"/>
        <end position="1072"/>
    </location>
</feature>
<dbReference type="EMBL" id="JAWDGP010007813">
    <property type="protein sequence ID" value="KAK3703948.1"/>
    <property type="molecule type" value="Genomic_DNA"/>
</dbReference>
<evidence type="ECO:0000256" key="6">
    <source>
        <dbReference type="SAM" id="Phobius"/>
    </source>
</evidence>
<dbReference type="Proteomes" id="UP001283361">
    <property type="component" value="Unassembled WGS sequence"/>
</dbReference>
<reference evidence="8" key="1">
    <citation type="journal article" date="2023" name="G3 (Bethesda)">
        <title>A reference genome for the long-term kleptoplast-retaining sea slug Elysia crispata morphotype clarki.</title>
        <authorList>
            <person name="Eastman K.E."/>
            <person name="Pendleton A.L."/>
            <person name="Shaikh M.A."/>
            <person name="Suttiyut T."/>
            <person name="Ogas R."/>
            <person name="Tomko P."/>
            <person name="Gavelis G."/>
            <person name="Widhalm J.R."/>
            <person name="Wisecaver J.H."/>
        </authorList>
    </citation>
    <scope>NUCLEOTIDE SEQUENCE</scope>
    <source>
        <strain evidence="8">ECLA1</strain>
    </source>
</reference>
<dbReference type="InterPro" id="IPR000276">
    <property type="entry name" value="GPCR_Rhodpsn"/>
</dbReference>
<feature type="transmembrane region" description="Helical" evidence="6">
    <location>
        <begin position="120"/>
        <end position="140"/>
    </location>
</feature>
<feature type="region of interest" description="Disordered" evidence="5">
    <location>
        <begin position="777"/>
        <end position="804"/>
    </location>
</feature>
<name>A0AAE1CKP0_9GAST</name>
<accession>A0AAE1CKP0</accession>
<dbReference type="AlphaFoldDB" id="A0AAE1CKP0"/>
<keyword evidence="3 6" id="KW-1133">Transmembrane helix</keyword>
<dbReference type="Gene3D" id="1.20.1070.10">
    <property type="entry name" value="Rhodopsin 7-helix transmembrane proteins"/>
    <property type="match status" value="2"/>
</dbReference>
<comment type="caution">
    <text evidence="8">The sequence shown here is derived from an EMBL/GenBank/DDBJ whole genome shotgun (WGS) entry which is preliminary data.</text>
</comment>
<evidence type="ECO:0000256" key="1">
    <source>
        <dbReference type="ARBA" id="ARBA00004370"/>
    </source>
</evidence>
<feature type="transmembrane region" description="Helical" evidence="6">
    <location>
        <begin position="1015"/>
        <end position="1035"/>
    </location>
</feature>
<evidence type="ECO:0000313" key="9">
    <source>
        <dbReference type="Proteomes" id="UP001283361"/>
    </source>
</evidence>
<feature type="transmembrane region" description="Helical" evidence="6">
    <location>
        <begin position="88"/>
        <end position="108"/>
    </location>
</feature>
<feature type="region of interest" description="Disordered" evidence="5">
    <location>
        <begin position="293"/>
        <end position="316"/>
    </location>
</feature>
<evidence type="ECO:0000259" key="7">
    <source>
        <dbReference type="PROSITE" id="PS50262"/>
    </source>
</evidence>
<evidence type="ECO:0000256" key="2">
    <source>
        <dbReference type="ARBA" id="ARBA00022692"/>
    </source>
</evidence>
<gene>
    <name evidence="8" type="ORF">RRG08_013967</name>
</gene>
<evidence type="ECO:0000256" key="4">
    <source>
        <dbReference type="ARBA" id="ARBA00023136"/>
    </source>
</evidence>
<comment type="subcellular location">
    <subcellularLocation>
        <location evidence="1">Membrane</location>
    </subcellularLocation>
</comment>
<keyword evidence="9" id="KW-1185">Reference proteome</keyword>
<dbReference type="PRINTS" id="PR00237">
    <property type="entry name" value="GPCRRHODOPSN"/>
</dbReference>
<keyword evidence="4 6" id="KW-0472">Membrane</keyword>
<dbReference type="PANTHER" id="PTHR46641:SF25">
    <property type="entry name" value="CNMAMIDE RECEPTOR-RELATED"/>
    <property type="match status" value="1"/>
</dbReference>
<evidence type="ECO:0000256" key="5">
    <source>
        <dbReference type="SAM" id="MobiDB-lite"/>
    </source>
</evidence>
<protein>
    <recommendedName>
        <fullName evidence="7">G-protein coupled receptors family 1 profile domain-containing protein</fullName>
    </recommendedName>
</protein>
<dbReference type="SUPFAM" id="SSF81321">
    <property type="entry name" value="Family A G protein-coupled receptor-like"/>
    <property type="match status" value="2"/>
</dbReference>
<dbReference type="GO" id="GO:0016020">
    <property type="term" value="C:membrane"/>
    <property type="evidence" value="ECO:0007669"/>
    <property type="project" value="UniProtKB-SubCell"/>
</dbReference>
<dbReference type="PROSITE" id="PS50262">
    <property type="entry name" value="G_PROTEIN_RECEP_F1_2"/>
    <property type="match status" value="1"/>
</dbReference>
<proteinExistence type="predicted"/>
<keyword evidence="2 6" id="KW-0812">Transmembrane</keyword>
<dbReference type="GO" id="GO:0004930">
    <property type="term" value="F:G protein-coupled receptor activity"/>
    <property type="evidence" value="ECO:0007669"/>
    <property type="project" value="InterPro"/>
</dbReference>
<feature type="domain" description="G-protein coupled receptors family 1 profile" evidence="7">
    <location>
        <begin position="100"/>
        <end position="283"/>
    </location>
</feature>
<feature type="transmembrane region" description="Helical" evidence="6">
    <location>
        <begin position="250"/>
        <end position="279"/>
    </location>
</feature>
<dbReference type="PANTHER" id="PTHR46641">
    <property type="entry name" value="FMRFAMIDE RECEPTOR-RELATED"/>
    <property type="match status" value="1"/>
</dbReference>
<evidence type="ECO:0000313" key="8">
    <source>
        <dbReference type="EMBL" id="KAK3703948.1"/>
    </source>
</evidence>
<feature type="region of interest" description="Disordered" evidence="5">
    <location>
        <begin position="960"/>
        <end position="1006"/>
    </location>
</feature>
<evidence type="ECO:0000256" key="3">
    <source>
        <dbReference type="ARBA" id="ARBA00022989"/>
    </source>
</evidence>